<keyword evidence="13" id="KW-1185">Reference proteome</keyword>
<comment type="caution">
    <text evidence="12">The sequence shown here is derived from an EMBL/GenBank/DDBJ whole genome shotgun (WGS) entry which is preliminary data.</text>
</comment>
<dbReference type="CDD" id="cd06457">
    <property type="entry name" value="M3A_MIP"/>
    <property type="match status" value="1"/>
</dbReference>
<evidence type="ECO:0000256" key="1">
    <source>
        <dbReference type="ARBA" id="ARBA00004173"/>
    </source>
</evidence>
<dbReference type="Gene3D" id="1.10.1370.10">
    <property type="entry name" value="Neurolysin, domain 3"/>
    <property type="match status" value="1"/>
</dbReference>
<name>A0ABN8NL08_9CNID</name>
<dbReference type="PANTHER" id="PTHR11804">
    <property type="entry name" value="PROTEASE M3 THIMET OLIGOPEPTIDASE-RELATED"/>
    <property type="match status" value="1"/>
</dbReference>
<organism evidence="12 13">
    <name type="scientific">Porites lobata</name>
    <dbReference type="NCBI Taxonomy" id="104759"/>
    <lineage>
        <taxon>Eukaryota</taxon>
        <taxon>Metazoa</taxon>
        <taxon>Cnidaria</taxon>
        <taxon>Anthozoa</taxon>
        <taxon>Hexacorallia</taxon>
        <taxon>Scleractinia</taxon>
        <taxon>Fungiina</taxon>
        <taxon>Poritidae</taxon>
        <taxon>Porites</taxon>
    </lineage>
</organism>
<comment type="cofactor">
    <cofactor evidence="10">
        <name>Zn(2+)</name>
        <dbReference type="ChEBI" id="CHEBI:29105"/>
    </cofactor>
    <text evidence="10">Binds 1 zinc ion.</text>
</comment>
<dbReference type="EMBL" id="CALNXK010000024">
    <property type="protein sequence ID" value="CAH3111939.1"/>
    <property type="molecule type" value="Genomic_DNA"/>
</dbReference>
<comment type="subcellular location">
    <subcellularLocation>
        <location evidence="1">Mitochondrion</location>
    </subcellularLocation>
</comment>
<keyword evidence="5 10" id="KW-0378">Hydrolase</keyword>
<dbReference type="InterPro" id="IPR024077">
    <property type="entry name" value="Neurolysin/TOP_dom2"/>
</dbReference>
<accession>A0ABN8NL08</accession>
<evidence type="ECO:0000313" key="12">
    <source>
        <dbReference type="EMBL" id="CAH3111939.1"/>
    </source>
</evidence>
<keyword evidence="3 10" id="KW-0645">Protease</keyword>
<dbReference type="Proteomes" id="UP001159405">
    <property type="component" value="Unassembled WGS sequence"/>
</dbReference>
<dbReference type="InterPro" id="IPR001567">
    <property type="entry name" value="Pept_M3A_M3B_dom"/>
</dbReference>
<evidence type="ECO:0000256" key="6">
    <source>
        <dbReference type="ARBA" id="ARBA00022833"/>
    </source>
</evidence>
<dbReference type="Gene3D" id="3.40.390.10">
    <property type="entry name" value="Collagenase (Catalytic Domain)"/>
    <property type="match status" value="1"/>
</dbReference>
<dbReference type="InterPro" id="IPR024079">
    <property type="entry name" value="MetalloPept_cat_dom_sf"/>
</dbReference>
<keyword evidence="9" id="KW-0496">Mitochondrion</keyword>
<protein>
    <recommendedName>
        <fullName evidence="11">Peptidase M3A/M3B catalytic domain-containing protein</fullName>
    </recommendedName>
</protein>
<keyword evidence="8 10" id="KW-0482">Metalloprotease</keyword>
<evidence type="ECO:0000256" key="4">
    <source>
        <dbReference type="ARBA" id="ARBA00022723"/>
    </source>
</evidence>
<feature type="domain" description="Peptidase M3A/M3B catalytic" evidence="11">
    <location>
        <begin position="253"/>
        <end position="695"/>
    </location>
</feature>
<dbReference type="InterPro" id="IPR045090">
    <property type="entry name" value="Pept_M3A_M3B"/>
</dbReference>
<dbReference type="Pfam" id="PF01432">
    <property type="entry name" value="Peptidase_M3"/>
    <property type="match status" value="1"/>
</dbReference>
<dbReference type="SUPFAM" id="SSF55486">
    <property type="entry name" value="Metalloproteases ('zincins'), catalytic domain"/>
    <property type="match status" value="1"/>
</dbReference>
<gene>
    <name evidence="12" type="ORF">PLOB_00020700</name>
</gene>
<sequence length="709" mass="80233">MGTLFYGRIALRNRRLPLALWGRSVPRTRADANRCVATWSPLATAFNSPHPREDRYLRPTGLFGKPELSDTSGFTELKNKALFEGGKIVDNVLQSPRTPRLVGLFDKLSDTLCAAADLAEFVRLTHPDHRFRSAAEDTSRGISSYVEELNTHPGLYQALGKMLSNEDKRQMDEETKRVAELFLFDFEQSGIHLDEEKRRLFVELQEAILVIGAQFSQIASMPVQVPLADLPMADKLSGIYPVSDGHVIIESAYLDSNNEKLRELVYLSCLKPVKTQLNTLDMLLSARHQLARLVNFPSFTHRALTGTMAKTPENVMDFLKLTANMLRKPAKKELDILTGLKKHTSKASNTEPIMPWDLHYYSSMAKYQSAKLNSSSISAYFPLGACMEGLNLLFKSLFGISLETQDPAEGELWSPYVQKLGVVHETEGLLGYIYCDFFNREEKLQQDSHFTIRGGRLLEDGSYQLPVVVLVCNFPLPGPSSPSLLTHNMVENLFHEMGHAMHSMLARTQYQHVTGTRCSTDFAEVPSVLMEFFAWDPRVLTAFAKHYKTGQSLPDEVAVRLCQGRSMFGALEMQRQVLYAMIDQVYHGTHPLTGSTTDILAQVQEEYTVIPHAPGTAWQQRFSHLNGYGAKYYSYLWSRAVASRIWHQCFAKNPFSREMGDRYRHTMLAYGGGREPRLLVEDMLEKKLTTSDLVQSLWEDLKASNPFYQ</sequence>
<dbReference type="Gene3D" id="1.10.1370.40">
    <property type="match status" value="1"/>
</dbReference>
<reference evidence="12 13" key="1">
    <citation type="submission" date="2022-05" db="EMBL/GenBank/DDBJ databases">
        <authorList>
            <consortium name="Genoscope - CEA"/>
            <person name="William W."/>
        </authorList>
    </citation>
    <scope>NUCLEOTIDE SEQUENCE [LARGE SCALE GENOMIC DNA]</scope>
</reference>
<proteinExistence type="inferred from homology"/>
<evidence type="ECO:0000259" key="11">
    <source>
        <dbReference type="Pfam" id="PF01432"/>
    </source>
</evidence>
<evidence type="ECO:0000256" key="9">
    <source>
        <dbReference type="ARBA" id="ARBA00023128"/>
    </source>
</evidence>
<keyword evidence="6 10" id="KW-0862">Zinc</keyword>
<evidence type="ECO:0000256" key="5">
    <source>
        <dbReference type="ARBA" id="ARBA00022801"/>
    </source>
</evidence>
<comment type="similarity">
    <text evidence="2 10">Belongs to the peptidase M3 family.</text>
</comment>
<dbReference type="PANTHER" id="PTHR11804:SF79">
    <property type="entry name" value="MITOCHONDRIAL INTERMEDIATE PEPTIDASE"/>
    <property type="match status" value="1"/>
</dbReference>
<evidence type="ECO:0000256" key="3">
    <source>
        <dbReference type="ARBA" id="ARBA00022670"/>
    </source>
</evidence>
<keyword evidence="4 10" id="KW-0479">Metal-binding</keyword>
<evidence type="ECO:0000256" key="8">
    <source>
        <dbReference type="ARBA" id="ARBA00023049"/>
    </source>
</evidence>
<evidence type="ECO:0000256" key="7">
    <source>
        <dbReference type="ARBA" id="ARBA00022946"/>
    </source>
</evidence>
<evidence type="ECO:0000256" key="10">
    <source>
        <dbReference type="RuleBase" id="RU003435"/>
    </source>
</evidence>
<dbReference type="InterPro" id="IPR033851">
    <property type="entry name" value="M3A_MIP"/>
</dbReference>
<keyword evidence="7" id="KW-0809">Transit peptide</keyword>
<evidence type="ECO:0000256" key="2">
    <source>
        <dbReference type="ARBA" id="ARBA00006040"/>
    </source>
</evidence>
<evidence type="ECO:0000313" key="13">
    <source>
        <dbReference type="Proteomes" id="UP001159405"/>
    </source>
</evidence>